<dbReference type="GO" id="GO:0000272">
    <property type="term" value="P:polysaccharide catabolic process"/>
    <property type="evidence" value="ECO:0007669"/>
    <property type="project" value="UniProtKB-KW"/>
</dbReference>
<dbReference type="PANTHER" id="PTHR31352:SF1">
    <property type="entry name" value="BETA-AMYLASE 3, CHLOROPLASTIC"/>
    <property type="match status" value="1"/>
</dbReference>
<feature type="compositionally biased region" description="Low complexity" evidence="6">
    <location>
        <begin position="8"/>
        <end position="18"/>
    </location>
</feature>
<evidence type="ECO:0000313" key="7">
    <source>
        <dbReference type="EMBL" id="KAG2495937.1"/>
    </source>
</evidence>
<dbReference type="InterPro" id="IPR017853">
    <property type="entry name" value="GH"/>
</dbReference>
<sequence>MRPRCLESSSASTSSRSAQLPCRVLCRSRGPRSHRSIAVFAAAQPATQTAKPSSQASTSGRPAPELTAPSRGRLPVPVTSWRLPEESTLPLYTCLDGDVLTPANRFAYYDALRSGLKALRALGINGVSVDVCWGLVEGGGPGVYDWSAYKQLLALIRDEGFMAQVVLCFHATPSVPLPAWVEEAGAANPDLFYADRAGSRCREYLSLGVDHVPVVAGRTAVECYRDLMASFRRELGPLLGSCVTDVAVGLGPDGELKYPAHPRDKRWAFPGVGEFQCYDRYMLASLRACAHQVSQPSWGLGGPHDAGAYGAAPHNTGFFAQHGSWASPYGKFFLQWYSDMLLQHADSVLGAAREALLGTPPPHPHAAPHRAPAPAAALPPPLRLHAKLPALYWWFATASHAPELTAGYYNTATRDGYLPVMAVLAAHGVGARLKGAELRTAELAPVHCCDPERQLAQQRTVAAALRLPVGVENAGERFDEAGLGRLEAALFEPGLYSGIELPPVNSLVFNRMCDALFEPGNWGRFKEFVRRVRGRADTLVLPWRGAAPEAAAGGPGREGPQPQPQAQAAALGSSQQQAQQGQEGAAEAQQGAGLGAMQLA</sequence>
<dbReference type="SUPFAM" id="SSF51445">
    <property type="entry name" value="(Trans)glycosidases"/>
    <property type="match status" value="1"/>
</dbReference>
<dbReference type="AlphaFoldDB" id="A0A835Y6E5"/>
<keyword evidence="5" id="KW-0378">Hydrolase</keyword>
<organism evidence="7 8">
    <name type="scientific">Edaphochlamys debaryana</name>
    <dbReference type="NCBI Taxonomy" id="47281"/>
    <lineage>
        <taxon>Eukaryota</taxon>
        <taxon>Viridiplantae</taxon>
        <taxon>Chlorophyta</taxon>
        <taxon>core chlorophytes</taxon>
        <taxon>Chlorophyceae</taxon>
        <taxon>CS clade</taxon>
        <taxon>Chlamydomonadales</taxon>
        <taxon>Chlamydomonadales incertae sedis</taxon>
        <taxon>Edaphochlamys</taxon>
    </lineage>
</organism>
<feature type="active site" description="Proton acceptor" evidence="4">
    <location>
        <position position="472"/>
    </location>
</feature>
<comment type="similarity">
    <text evidence="1 5">Belongs to the glycosyl hydrolase 14 family.</text>
</comment>
<protein>
    <recommendedName>
        <fullName evidence="5">Beta-amylase</fullName>
        <ecNumber evidence="5">3.2.1.2</ecNumber>
    </recommendedName>
</protein>
<keyword evidence="2 5" id="KW-0119">Carbohydrate metabolism</keyword>
<keyword evidence="8" id="KW-1185">Reference proteome</keyword>
<accession>A0A835Y6E5</accession>
<dbReference type="Pfam" id="PF01373">
    <property type="entry name" value="Glyco_hydro_14"/>
    <property type="match status" value="2"/>
</dbReference>
<evidence type="ECO:0000256" key="5">
    <source>
        <dbReference type="RuleBase" id="RU000509"/>
    </source>
</evidence>
<name>A0A835Y6E5_9CHLO</name>
<feature type="region of interest" description="Disordered" evidence="6">
    <location>
        <begin position="38"/>
        <end position="73"/>
    </location>
</feature>
<feature type="region of interest" description="Disordered" evidence="6">
    <location>
        <begin position="1"/>
        <end position="20"/>
    </location>
</feature>
<evidence type="ECO:0000256" key="4">
    <source>
        <dbReference type="PIRSR" id="PIRSR601554-1"/>
    </source>
</evidence>
<dbReference type="Proteomes" id="UP000612055">
    <property type="component" value="Unassembled WGS sequence"/>
</dbReference>
<dbReference type="Gene3D" id="3.20.20.80">
    <property type="entry name" value="Glycosidases"/>
    <property type="match status" value="1"/>
</dbReference>
<gene>
    <name evidence="7" type="ORF">HYH03_005868</name>
</gene>
<dbReference type="InterPro" id="IPR001554">
    <property type="entry name" value="Glyco_hydro_14"/>
</dbReference>
<dbReference type="OrthoDB" id="1660156at2759"/>
<keyword evidence="5" id="KW-0326">Glycosidase</keyword>
<dbReference type="PRINTS" id="PR00750">
    <property type="entry name" value="BETAAMYLASE"/>
</dbReference>
<evidence type="ECO:0000313" key="8">
    <source>
        <dbReference type="Proteomes" id="UP000612055"/>
    </source>
</evidence>
<keyword evidence="3 5" id="KW-0624">Polysaccharide degradation</keyword>
<feature type="compositionally biased region" description="Low complexity" evidence="6">
    <location>
        <begin position="41"/>
        <end position="52"/>
    </location>
</feature>
<proteinExistence type="inferred from homology"/>
<comment type="catalytic activity">
    <reaction evidence="5">
        <text>Hydrolysis of (1-&gt;4)-alpha-D-glucosidic linkages in polysaccharides so as to remove successive maltose units from the non-reducing ends of the chains.</text>
        <dbReference type="EC" id="3.2.1.2"/>
    </reaction>
</comment>
<comment type="caution">
    <text evidence="7">The sequence shown here is derived from an EMBL/GenBank/DDBJ whole genome shotgun (WGS) entry which is preliminary data.</text>
</comment>
<evidence type="ECO:0000256" key="6">
    <source>
        <dbReference type="SAM" id="MobiDB-lite"/>
    </source>
</evidence>
<dbReference type="EMBL" id="JAEHOE010000021">
    <property type="protein sequence ID" value="KAG2495937.1"/>
    <property type="molecule type" value="Genomic_DNA"/>
</dbReference>
<feature type="active site" description="Proton donor" evidence="4">
    <location>
        <position position="255"/>
    </location>
</feature>
<evidence type="ECO:0000256" key="2">
    <source>
        <dbReference type="ARBA" id="ARBA00023277"/>
    </source>
</evidence>
<dbReference type="GO" id="GO:0016161">
    <property type="term" value="F:beta-amylase activity"/>
    <property type="evidence" value="ECO:0007669"/>
    <property type="project" value="UniProtKB-EC"/>
</dbReference>
<dbReference type="PANTHER" id="PTHR31352">
    <property type="entry name" value="BETA-AMYLASE 1, CHLOROPLASTIC"/>
    <property type="match status" value="1"/>
</dbReference>
<evidence type="ECO:0000256" key="1">
    <source>
        <dbReference type="ARBA" id="ARBA00005652"/>
    </source>
</evidence>
<dbReference type="EC" id="3.2.1.2" evidence="5"/>
<feature type="region of interest" description="Disordered" evidence="6">
    <location>
        <begin position="546"/>
        <end position="600"/>
    </location>
</feature>
<feature type="compositionally biased region" description="Low complexity" evidence="6">
    <location>
        <begin position="546"/>
        <end position="591"/>
    </location>
</feature>
<reference evidence="7" key="1">
    <citation type="journal article" date="2020" name="bioRxiv">
        <title>Comparative genomics of Chlamydomonas.</title>
        <authorList>
            <person name="Craig R.J."/>
            <person name="Hasan A.R."/>
            <person name="Ness R.W."/>
            <person name="Keightley P.D."/>
        </authorList>
    </citation>
    <scope>NUCLEOTIDE SEQUENCE</scope>
    <source>
        <strain evidence="7">CCAP 11/70</strain>
    </source>
</reference>
<evidence type="ECO:0000256" key="3">
    <source>
        <dbReference type="ARBA" id="ARBA00023326"/>
    </source>
</evidence>